<dbReference type="EMBL" id="JOTN01000005">
    <property type="protein sequence ID" value="KEK20044.1"/>
    <property type="molecule type" value="Genomic_DNA"/>
</dbReference>
<dbReference type="RefSeq" id="WP_034638353.1">
    <property type="nucleotide sequence ID" value="NZ_CBCSJC010000007.1"/>
</dbReference>
<sequence>MENFNWHEAAQQKWDNNADFWNQNSEEMWDSGSRSKILPFFEQYVEQGAKIVDVGCGDGYGTYKASEAGYLAYGVDLSKEMIRIAKERGENERLSFVEGDLIALPFSDEEFDAVLAVNSLEWTEQPLLALEEIKRVLQPGGFACIAILGPTAAPRQNSFPRLYGKEAVCNTMMPWEFEHLALQEGFKMVDGIGVYKRGVNEKMIGQLSVELRQALTFMWVFMLKKA</sequence>
<dbReference type="AlphaFoldDB" id="A0A073JYF3"/>
<dbReference type="CDD" id="cd02440">
    <property type="entry name" value="AdoMet_MTases"/>
    <property type="match status" value="1"/>
</dbReference>
<dbReference type="STRING" id="574376.BAMA_20020"/>
<accession>A0A073JYF3</accession>
<dbReference type="SUPFAM" id="SSF53335">
    <property type="entry name" value="S-adenosyl-L-methionine-dependent methyltransferases"/>
    <property type="match status" value="1"/>
</dbReference>
<dbReference type="PANTHER" id="PTHR43861:SF1">
    <property type="entry name" value="TRANS-ACONITATE 2-METHYLTRANSFERASE"/>
    <property type="match status" value="1"/>
</dbReference>
<name>A0A073JYF3_9BACI</name>
<dbReference type="GO" id="GO:0008757">
    <property type="term" value="F:S-adenosylmethionine-dependent methyltransferase activity"/>
    <property type="evidence" value="ECO:0007669"/>
    <property type="project" value="InterPro"/>
</dbReference>
<evidence type="ECO:0000313" key="3">
    <source>
        <dbReference type="Proteomes" id="UP000027822"/>
    </source>
</evidence>
<keyword evidence="2" id="KW-0489">Methyltransferase</keyword>
<dbReference type="InterPro" id="IPR013216">
    <property type="entry name" value="Methyltransf_11"/>
</dbReference>
<dbReference type="Pfam" id="PF08241">
    <property type="entry name" value="Methyltransf_11"/>
    <property type="match status" value="1"/>
</dbReference>
<organism evidence="2 3">
    <name type="scientific">Bacillus manliponensis</name>
    <dbReference type="NCBI Taxonomy" id="574376"/>
    <lineage>
        <taxon>Bacteria</taxon>
        <taxon>Bacillati</taxon>
        <taxon>Bacillota</taxon>
        <taxon>Bacilli</taxon>
        <taxon>Bacillales</taxon>
        <taxon>Bacillaceae</taxon>
        <taxon>Bacillus</taxon>
        <taxon>Bacillus cereus group</taxon>
    </lineage>
</organism>
<protein>
    <submittedName>
        <fullName evidence="2">Methyltransferase</fullName>
    </submittedName>
</protein>
<evidence type="ECO:0000259" key="1">
    <source>
        <dbReference type="Pfam" id="PF08241"/>
    </source>
</evidence>
<dbReference type="Proteomes" id="UP000027822">
    <property type="component" value="Unassembled WGS sequence"/>
</dbReference>
<dbReference type="InterPro" id="IPR029063">
    <property type="entry name" value="SAM-dependent_MTases_sf"/>
</dbReference>
<keyword evidence="3" id="KW-1185">Reference proteome</keyword>
<dbReference type="OrthoDB" id="5522265at2"/>
<gene>
    <name evidence="2" type="ORF">BAMA_20020</name>
</gene>
<dbReference type="eggNOG" id="COG2226">
    <property type="taxonomic scope" value="Bacteria"/>
</dbReference>
<dbReference type="PANTHER" id="PTHR43861">
    <property type="entry name" value="TRANS-ACONITATE 2-METHYLTRANSFERASE-RELATED"/>
    <property type="match status" value="1"/>
</dbReference>
<keyword evidence="2" id="KW-0808">Transferase</keyword>
<dbReference type="GO" id="GO:0032259">
    <property type="term" value="P:methylation"/>
    <property type="evidence" value="ECO:0007669"/>
    <property type="project" value="UniProtKB-KW"/>
</dbReference>
<reference evidence="2 3" key="1">
    <citation type="submission" date="2014-06" db="EMBL/GenBank/DDBJ databases">
        <title>Draft genome sequence of Bacillus manliponensis JCM 15802 (MCCC 1A00708).</title>
        <authorList>
            <person name="Lai Q."/>
            <person name="Liu Y."/>
            <person name="Shao Z."/>
        </authorList>
    </citation>
    <scope>NUCLEOTIDE SEQUENCE [LARGE SCALE GENOMIC DNA]</scope>
    <source>
        <strain evidence="2 3">JCM 15802</strain>
    </source>
</reference>
<comment type="caution">
    <text evidence="2">The sequence shown here is derived from an EMBL/GenBank/DDBJ whole genome shotgun (WGS) entry which is preliminary data.</text>
</comment>
<proteinExistence type="predicted"/>
<evidence type="ECO:0000313" key="2">
    <source>
        <dbReference type="EMBL" id="KEK20044.1"/>
    </source>
</evidence>
<feature type="domain" description="Methyltransferase type 11" evidence="1">
    <location>
        <begin position="52"/>
        <end position="144"/>
    </location>
</feature>
<dbReference type="Gene3D" id="3.40.50.150">
    <property type="entry name" value="Vaccinia Virus protein VP39"/>
    <property type="match status" value="1"/>
</dbReference>